<feature type="domain" description="HTH cro/C1-type" evidence="2">
    <location>
        <begin position="10"/>
        <end position="64"/>
    </location>
</feature>
<dbReference type="CDD" id="cd00093">
    <property type="entry name" value="HTH_XRE"/>
    <property type="match status" value="1"/>
</dbReference>
<gene>
    <name evidence="3" type="ORF">BA896_007445</name>
</gene>
<dbReference type="SMART" id="SM00530">
    <property type="entry name" value="HTH_XRE"/>
    <property type="match status" value="1"/>
</dbReference>
<dbReference type="Pfam" id="PF06114">
    <property type="entry name" value="Peptidase_M78"/>
    <property type="match status" value="1"/>
</dbReference>
<dbReference type="InterPro" id="IPR052345">
    <property type="entry name" value="Rad_response_metalloprotease"/>
</dbReference>
<evidence type="ECO:0000313" key="4">
    <source>
        <dbReference type="Proteomes" id="UP000092634"/>
    </source>
</evidence>
<evidence type="ECO:0000313" key="3">
    <source>
        <dbReference type="EMBL" id="OFJ50138.1"/>
    </source>
</evidence>
<dbReference type="PROSITE" id="PS50943">
    <property type="entry name" value="HTH_CROC1"/>
    <property type="match status" value="1"/>
</dbReference>
<proteinExistence type="inferred from homology"/>
<dbReference type="SUPFAM" id="SSF47413">
    <property type="entry name" value="lambda repressor-like DNA-binding domains"/>
    <property type="match status" value="1"/>
</dbReference>
<keyword evidence="3" id="KW-0238">DNA-binding</keyword>
<dbReference type="InterPro" id="IPR010982">
    <property type="entry name" value="Lambda_DNA-bd_dom_sf"/>
</dbReference>
<dbReference type="InterPro" id="IPR001387">
    <property type="entry name" value="Cro/C1-type_HTH"/>
</dbReference>
<dbReference type="PANTHER" id="PTHR43236:SF1">
    <property type="entry name" value="BLL7220 PROTEIN"/>
    <property type="match status" value="1"/>
</dbReference>
<dbReference type="GO" id="GO:0003677">
    <property type="term" value="F:DNA binding"/>
    <property type="evidence" value="ECO:0007669"/>
    <property type="project" value="UniProtKB-KW"/>
</dbReference>
<dbReference type="Gene3D" id="1.10.260.40">
    <property type="entry name" value="lambda repressor-like DNA-binding domains"/>
    <property type="match status" value="1"/>
</dbReference>
<protein>
    <submittedName>
        <fullName evidence="3">DNA-binding protein</fullName>
    </submittedName>
</protein>
<dbReference type="Proteomes" id="UP000092634">
    <property type="component" value="Unassembled WGS sequence"/>
</dbReference>
<dbReference type="PANTHER" id="PTHR43236">
    <property type="entry name" value="ANTITOXIN HIGA1"/>
    <property type="match status" value="1"/>
</dbReference>
<comment type="similarity">
    <text evidence="1">Belongs to the short-chain fatty acyl-CoA assimilation regulator (ScfR) family.</text>
</comment>
<comment type="caution">
    <text evidence="3">The sequence shown here is derived from an EMBL/GenBank/DDBJ whole genome shotgun (WGS) entry which is preliminary data.</text>
</comment>
<accession>A0A1E8PUY1</accession>
<dbReference type="InterPro" id="IPR010359">
    <property type="entry name" value="IrrE_HExxH"/>
</dbReference>
<evidence type="ECO:0000259" key="2">
    <source>
        <dbReference type="PROSITE" id="PS50943"/>
    </source>
</evidence>
<dbReference type="AlphaFoldDB" id="A0A1E8PUY1"/>
<organism evidence="3 4">
    <name type="scientific">Janthinobacterium lividum</name>
    <dbReference type="NCBI Taxonomy" id="29581"/>
    <lineage>
        <taxon>Bacteria</taxon>
        <taxon>Pseudomonadati</taxon>
        <taxon>Pseudomonadota</taxon>
        <taxon>Betaproteobacteria</taxon>
        <taxon>Burkholderiales</taxon>
        <taxon>Oxalobacteraceae</taxon>
        <taxon>Janthinobacterium</taxon>
    </lineage>
</organism>
<dbReference type="Gene3D" id="1.10.10.2910">
    <property type="match status" value="1"/>
</dbReference>
<sequence length="376" mass="42036">MSLQTLGSKLQNYRLQLQQTASEVALATGIGDKRLHAIEAGQLEPSGDEILILADHFRCDFHYFISNERVAPFEETEVLYRAGQGEFTAADRQAIQEFLYLCDTEALLLEFLNRSKPKFDLDKLTVSELASPTESAKRIRSALGYSDIELIADVYQACRDLGLHMFRRKLGNSKISGLFITHPTAGKCALVNSSEDIYRQRFSAAHEMAHAIFDADQPVSVSLKNVHNERETRANKFASAFLMPRTLLERIPDSKTWTDDKAIEWANKLKVSCSALGYALKTAQLINPKLCDHIVSLKVPREMKSDPELPASLTQGEQDRKANLLHLGLSDFYVQLCFDALRAETISLGRVSEALLCTPSELSELALLYGRSIHVS</sequence>
<reference evidence="3 4" key="1">
    <citation type="submission" date="2016-10" db="EMBL/GenBank/DDBJ databases">
        <title>Updated version of Genome Assembly of Janthinobacterium lividum ERGS5:01.</title>
        <authorList>
            <person name="Kumar R."/>
            <person name="Acharya V."/>
            <person name="Singh D."/>
        </authorList>
    </citation>
    <scope>NUCLEOTIDE SEQUENCE [LARGE SCALE GENOMIC DNA]</scope>
    <source>
        <strain evidence="3 4">ERGS5:01</strain>
    </source>
</reference>
<name>A0A1E8PUY1_9BURK</name>
<evidence type="ECO:0000256" key="1">
    <source>
        <dbReference type="ARBA" id="ARBA00007227"/>
    </source>
</evidence>
<dbReference type="EMBL" id="MAQB02000001">
    <property type="protein sequence ID" value="OFJ50138.1"/>
    <property type="molecule type" value="Genomic_DNA"/>
</dbReference>
<dbReference type="Pfam" id="PF01381">
    <property type="entry name" value="HTH_3"/>
    <property type="match status" value="1"/>
</dbReference>